<dbReference type="Gene3D" id="3.40.50.12780">
    <property type="entry name" value="N-terminal domain of ligase-like"/>
    <property type="match status" value="1"/>
</dbReference>
<dbReference type="PROSITE" id="PS00455">
    <property type="entry name" value="AMP_BINDING"/>
    <property type="match status" value="1"/>
</dbReference>
<organism evidence="5 6">
    <name type="scientific">Paraburkholderia steynii</name>
    <dbReference type="NCBI Taxonomy" id="1245441"/>
    <lineage>
        <taxon>Bacteria</taxon>
        <taxon>Pseudomonadati</taxon>
        <taxon>Pseudomonadota</taxon>
        <taxon>Betaproteobacteria</taxon>
        <taxon>Burkholderiales</taxon>
        <taxon>Burkholderiaceae</taxon>
        <taxon>Paraburkholderia</taxon>
    </lineage>
</organism>
<evidence type="ECO:0000313" key="6">
    <source>
        <dbReference type="Proteomes" id="UP000294200"/>
    </source>
</evidence>
<dbReference type="Proteomes" id="UP000294200">
    <property type="component" value="Unassembled WGS sequence"/>
</dbReference>
<dbReference type="Gene3D" id="3.30.300.30">
    <property type="match status" value="1"/>
</dbReference>
<gene>
    <name evidence="5" type="ORF">BZM27_37860</name>
</gene>
<evidence type="ECO:0000256" key="1">
    <source>
        <dbReference type="ARBA" id="ARBA00006432"/>
    </source>
</evidence>
<name>A0A4R0X3Z5_9BURK</name>
<accession>A0A4R0X3Z5</accession>
<dbReference type="InterPro" id="IPR042099">
    <property type="entry name" value="ANL_N_sf"/>
</dbReference>
<comment type="caution">
    <text evidence="5">The sequence shown here is derived from an EMBL/GenBank/DDBJ whole genome shotgun (WGS) entry which is preliminary data.</text>
</comment>
<dbReference type="EMBL" id="MWML01000214">
    <property type="protein sequence ID" value="TCG04846.1"/>
    <property type="molecule type" value="Genomic_DNA"/>
</dbReference>
<dbReference type="PANTHER" id="PTHR43201">
    <property type="entry name" value="ACYL-COA SYNTHETASE"/>
    <property type="match status" value="1"/>
</dbReference>
<dbReference type="Pfam" id="PF13193">
    <property type="entry name" value="AMP-binding_C"/>
    <property type="match status" value="1"/>
</dbReference>
<keyword evidence="6" id="KW-1185">Reference proteome</keyword>
<dbReference type="GO" id="GO:0006631">
    <property type="term" value="P:fatty acid metabolic process"/>
    <property type="evidence" value="ECO:0007669"/>
    <property type="project" value="TreeGrafter"/>
</dbReference>
<reference evidence="5 6" key="1">
    <citation type="submission" date="2017-02" db="EMBL/GenBank/DDBJ databases">
        <title>Paraburkholderia sophoroidis sp. nov. and Paraburkholderia steynii sp. nov. rhizobial symbionts of the fynbos legume Hypocalyptus sophoroides.</title>
        <authorList>
            <person name="Steenkamp E.T."/>
            <person name="Beukes C.W."/>
            <person name="Van Zyl E."/>
            <person name="Avontuur J."/>
            <person name="Chan W.Y."/>
            <person name="Hassen A."/>
            <person name="Palmer M."/>
            <person name="Mthombeni L."/>
            <person name="Phalane F."/>
            <person name="Sereme K."/>
            <person name="Venter S.N."/>
        </authorList>
    </citation>
    <scope>NUCLEOTIDE SEQUENCE [LARGE SCALE GENOMIC DNA]</scope>
    <source>
        <strain evidence="5 6">HC1.1ba</strain>
    </source>
</reference>
<dbReference type="InterPro" id="IPR045851">
    <property type="entry name" value="AMP-bd_C_sf"/>
</dbReference>
<feature type="domain" description="AMP-binding enzyme C-terminal" evidence="4">
    <location>
        <begin position="417"/>
        <end position="494"/>
    </location>
</feature>
<protein>
    <submittedName>
        <fullName evidence="5">Acyl-CoA synthetase</fullName>
    </submittedName>
</protein>
<dbReference type="GO" id="GO:0031956">
    <property type="term" value="F:medium-chain fatty acid-CoA ligase activity"/>
    <property type="evidence" value="ECO:0007669"/>
    <property type="project" value="TreeGrafter"/>
</dbReference>
<sequence>MLNNRITEYTADGLAWTDASLWQQFSALHEADSQALAVVVGAAREWSRSELYKLATLIAQELSASGIGVHDRVMLEGRKTANTFAAALAISSVGAVACPYTPDLGKSERSVIEQRLGHVALIGSSDVDAKAISGVKDLYLTLCERQDRMWDEADRKAALIAFTSGTTGIPKGVMHSVSGMNYATRACARIAGLEPGDAIVGVVPLGSAPGFTFTLHFSLSLGHPLIIVDAWDPRRALELMDAYSCRWGMCVPTHLHTMVECARSGQWSKRSRLKALAVGGSAMTSQLIADADELLGIPVLRMYGMSECMGHCSALPTDSLEVRQNSDGKSFPGTLDQALDTQFNPLPAGERGQAGVKGPSLFLKYAEGLGSQEYRLTENGYFLTGDEIVVGHDGYIKVVGRLKDQIIRGGYNVDPAEVEAAVLMHPAVENAIVVGVPHPKLGEQACAICVIRPGFPTLQLLDLTAHMEAIGLTKKKWPEHLVIVDKILVTSTGKVDKKTLRKNAIALLSAS</sequence>
<evidence type="ECO:0000313" key="5">
    <source>
        <dbReference type="EMBL" id="TCG04846.1"/>
    </source>
</evidence>
<dbReference type="InterPro" id="IPR020845">
    <property type="entry name" value="AMP-binding_CS"/>
</dbReference>
<dbReference type="InterPro" id="IPR000873">
    <property type="entry name" value="AMP-dep_synth/lig_dom"/>
</dbReference>
<proteinExistence type="inferred from homology"/>
<evidence type="ECO:0000259" key="4">
    <source>
        <dbReference type="Pfam" id="PF13193"/>
    </source>
</evidence>
<dbReference type="AlphaFoldDB" id="A0A4R0X3Z5"/>
<keyword evidence="2" id="KW-0436">Ligase</keyword>
<evidence type="ECO:0000256" key="2">
    <source>
        <dbReference type="ARBA" id="ARBA00022598"/>
    </source>
</evidence>
<dbReference type="SUPFAM" id="SSF56801">
    <property type="entry name" value="Acetyl-CoA synthetase-like"/>
    <property type="match status" value="1"/>
</dbReference>
<comment type="similarity">
    <text evidence="1">Belongs to the ATP-dependent AMP-binding enzyme family.</text>
</comment>
<dbReference type="Pfam" id="PF00501">
    <property type="entry name" value="AMP-binding"/>
    <property type="match status" value="1"/>
</dbReference>
<dbReference type="InterPro" id="IPR025110">
    <property type="entry name" value="AMP-bd_C"/>
</dbReference>
<feature type="domain" description="AMP-dependent synthetase/ligase" evidence="3">
    <location>
        <begin position="35"/>
        <end position="365"/>
    </location>
</feature>
<evidence type="ECO:0000259" key="3">
    <source>
        <dbReference type="Pfam" id="PF00501"/>
    </source>
</evidence>
<dbReference type="PANTHER" id="PTHR43201:SF5">
    <property type="entry name" value="MEDIUM-CHAIN ACYL-COA LIGASE ACSF2, MITOCHONDRIAL"/>
    <property type="match status" value="1"/>
</dbReference>